<dbReference type="EMBL" id="FQZQ01000026">
    <property type="protein sequence ID" value="SHK35696.1"/>
    <property type="molecule type" value="Genomic_DNA"/>
</dbReference>
<gene>
    <name evidence="1" type="ORF">SAMN05444000_12641</name>
</gene>
<sequence length="50" mass="5528">MLNTETGPSRESILRRAPIPDVVMQETAMGGLIRLLSEIGETSMFQSQVH</sequence>
<name>A0A1M6RTE0_9RHOB</name>
<evidence type="ECO:0000313" key="1">
    <source>
        <dbReference type="EMBL" id="SHK35696.1"/>
    </source>
</evidence>
<dbReference type="AlphaFoldDB" id="A0A1M6RTE0"/>
<accession>A0A1M6RTE0</accession>
<evidence type="ECO:0000313" key="2">
    <source>
        <dbReference type="Proteomes" id="UP000183982"/>
    </source>
</evidence>
<proteinExistence type="predicted"/>
<organism evidence="1 2">
    <name type="scientific">Shimia gijangensis</name>
    <dbReference type="NCBI Taxonomy" id="1470563"/>
    <lineage>
        <taxon>Bacteria</taxon>
        <taxon>Pseudomonadati</taxon>
        <taxon>Pseudomonadota</taxon>
        <taxon>Alphaproteobacteria</taxon>
        <taxon>Rhodobacterales</taxon>
        <taxon>Roseobacteraceae</taxon>
    </lineage>
</organism>
<dbReference type="Proteomes" id="UP000183982">
    <property type="component" value="Unassembled WGS sequence"/>
</dbReference>
<protein>
    <submittedName>
        <fullName evidence="1">Uncharacterized protein</fullName>
    </submittedName>
</protein>
<reference evidence="2" key="1">
    <citation type="submission" date="2016-11" db="EMBL/GenBank/DDBJ databases">
        <authorList>
            <person name="Varghese N."/>
            <person name="Submissions S."/>
        </authorList>
    </citation>
    <scope>NUCLEOTIDE SEQUENCE [LARGE SCALE GENOMIC DNA]</scope>
    <source>
        <strain evidence="2">DSM 100564</strain>
    </source>
</reference>
<keyword evidence="2" id="KW-1185">Reference proteome</keyword>